<keyword evidence="1" id="KW-0472">Membrane</keyword>
<dbReference type="STRING" id="1798543.A2898_00345"/>
<protein>
    <recommendedName>
        <fullName evidence="5">DUF2330 domain-containing protein</fullName>
    </recommendedName>
</protein>
<evidence type="ECO:0000256" key="2">
    <source>
        <dbReference type="SAM" id="SignalP"/>
    </source>
</evidence>
<reference evidence="3 4" key="1">
    <citation type="journal article" date="2016" name="Nat. Commun.">
        <title>Thousands of microbial genomes shed light on interconnected biogeochemical processes in an aquifer system.</title>
        <authorList>
            <person name="Anantharaman K."/>
            <person name="Brown C.T."/>
            <person name="Hug L.A."/>
            <person name="Sharon I."/>
            <person name="Castelle C.J."/>
            <person name="Probst A.J."/>
            <person name="Thomas B.C."/>
            <person name="Singh A."/>
            <person name="Wilkins M.J."/>
            <person name="Karaoz U."/>
            <person name="Brodie E.L."/>
            <person name="Williams K.H."/>
            <person name="Hubbard S.S."/>
            <person name="Banfield J.F."/>
        </authorList>
    </citation>
    <scope>NUCLEOTIDE SEQUENCE [LARGE SCALE GENOMIC DNA]</scope>
</reference>
<dbReference type="EMBL" id="MHKE01000008">
    <property type="protein sequence ID" value="OGY84401.1"/>
    <property type="molecule type" value="Genomic_DNA"/>
</dbReference>
<keyword evidence="1" id="KW-0812">Transmembrane</keyword>
<dbReference type="InterPro" id="IPR019283">
    <property type="entry name" value="DUF2330"/>
</dbReference>
<name>A0A1G2B5F3_9BACT</name>
<evidence type="ECO:0000256" key="1">
    <source>
        <dbReference type="SAM" id="Phobius"/>
    </source>
</evidence>
<evidence type="ECO:0000313" key="3">
    <source>
        <dbReference type="EMBL" id="OGY84401.1"/>
    </source>
</evidence>
<feature type="signal peptide" evidence="2">
    <location>
        <begin position="1"/>
        <end position="24"/>
    </location>
</feature>
<evidence type="ECO:0000313" key="4">
    <source>
        <dbReference type="Proteomes" id="UP000179164"/>
    </source>
</evidence>
<feature type="chain" id="PRO_5009582008" description="DUF2330 domain-containing protein" evidence="2">
    <location>
        <begin position="25"/>
        <end position="584"/>
    </location>
</feature>
<dbReference type="AlphaFoldDB" id="A0A1G2B5F3"/>
<dbReference type="Proteomes" id="UP000179164">
    <property type="component" value="Unassembled WGS sequence"/>
</dbReference>
<feature type="transmembrane region" description="Helical" evidence="1">
    <location>
        <begin position="551"/>
        <end position="573"/>
    </location>
</feature>
<accession>A0A1G2B5F3</accession>
<keyword evidence="1" id="KW-1133">Transmembrane helix</keyword>
<dbReference type="NCBIfam" id="NF033679">
    <property type="entry name" value="DNRLRE_dom"/>
    <property type="match status" value="1"/>
</dbReference>
<dbReference type="Pfam" id="PF10092">
    <property type="entry name" value="DUF2330"/>
    <property type="match status" value="1"/>
</dbReference>
<gene>
    <name evidence="3" type="ORF">A2898_00345</name>
</gene>
<proteinExistence type="predicted"/>
<sequence length="584" mass="63933">MYILRKVFFLLAVIILMAPSLVFADGMIVPPPDYWMQETDQQAVILYDKGVETLVVSTTFRGNADDFAWIVPVPGKPEVSGGSDELFTSLQELTGYPYTYEPNYYGLGTSEDKVSGGGVTVVETKQIDYYDVTVLTSDEQNALVNWLQEHEFDFPDSASYILNSYIENGWYFVAMRINPESLDWTDVTEQLRTGHATPVVISFETDNIVYPLKISSVVSQQIEPTLKVQTEYLDTGFIEQENAPTLTVRYRNSSDIVQTAVLEDIADSIVTTYTSNNYGKFDLCDIGRSSSSESHACLIKFDTSGIPKNATIISAELGLYAQSTPIDLRIDAYQILQEWREGKSSNGSGEGNNADIDGVTARERYYGTPWDTEFIGTNGIDASVKSYGTSTTSGALGQHTMIMDPGLVSGWISGNAANYGIVLKATSGSGVAAFLSRDTKDTDWHIQNPSPAFASNVDILLYVIADNQMSLPNFTATFANTIDKESIKNLALNDQGDPLLDPSGKKYFLTKLSATMQYAEMTEDLFFRDASANETIGDPITRPGSKSMHPFYIAVGAAVALSIGLAVIILIVSQKSSPPTSIKN</sequence>
<organism evidence="3 4">
    <name type="scientific">Candidatus Kerfeldbacteria bacterium RIFCSPLOWO2_01_FULL_48_11</name>
    <dbReference type="NCBI Taxonomy" id="1798543"/>
    <lineage>
        <taxon>Bacteria</taxon>
        <taxon>Candidatus Kerfeldiibacteriota</taxon>
    </lineage>
</organism>
<evidence type="ECO:0008006" key="5">
    <source>
        <dbReference type="Google" id="ProtNLM"/>
    </source>
</evidence>
<comment type="caution">
    <text evidence="3">The sequence shown here is derived from an EMBL/GenBank/DDBJ whole genome shotgun (WGS) entry which is preliminary data.</text>
</comment>
<keyword evidence="2" id="KW-0732">Signal</keyword>